<dbReference type="AlphaFoldDB" id="A0A511XQI7"/>
<evidence type="ECO:0000313" key="6">
    <source>
        <dbReference type="EMBL" id="GEN65207.1"/>
    </source>
</evidence>
<dbReference type="OrthoDB" id="8679465at2"/>
<dbReference type="InterPro" id="IPR000847">
    <property type="entry name" value="LysR_HTH_N"/>
</dbReference>
<evidence type="ECO:0000256" key="3">
    <source>
        <dbReference type="ARBA" id="ARBA00023125"/>
    </source>
</evidence>
<dbReference type="Proteomes" id="UP000321746">
    <property type="component" value="Unassembled WGS sequence"/>
</dbReference>
<keyword evidence="2" id="KW-0805">Transcription regulation</keyword>
<evidence type="ECO:0000256" key="4">
    <source>
        <dbReference type="ARBA" id="ARBA00023163"/>
    </source>
</evidence>
<dbReference type="Gene3D" id="1.10.10.10">
    <property type="entry name" value="Winged helix-like DNA-binding domain superfamily/Winged helix DNA-binding domain"/>
    <property type="match status" value="1"/>
</dbReference>
<reference evidence="6 7" key="1">
    <citation type="submission" date="2019-07" db="EMBL/GenBank/DDBJ databases">
        <title>Whole genome shotgun sequence of Acetobacter oeni NBRC 105207.</title>
        <authorList>
            <person name="Hosoyama A."/>
            <person name="Uohara A."/>
            <person name="Ohji S."/>
            <person name="Ichikawa N."/>
        </authorList>
    </citation>
    <scope>NUCLEOTIDE SEQUENCE [LARGE SCALE GENOMIC DNA]</scope>
    <source>
        <strain evidence="6 7">NBRC 105207</strain>
    </source>
</reference>
<dbReference type="Pfam" id="PF03466">
    <property type="entry name" value="LysR_substrate"/>
    <property type="match status" value="1"/>
</dbReference>
<dbReference type="GO" id="GO:0032993">
    <property type="term" value="C:protein-DNA complex"/>
    <property type="evidence" value="ECO:0007669"/>
    <property type="project" value="TreeGrafter"/>
</dbReference>
<dbReference type="InterPro" id="IPR036388">
    <property type="entry name" value="WH-like_DNA-bd_sf"/>
</dbReference>
<dbReference type="PANTHER" id="PTHR30346:SF0">
    <property type="entry name" value="HCA OPERON TRANSCRIPTIONAL ACTIVATOR HCAR"/>
    <property type="match status" value="1"/>
</dbReference>
<dbReference type="InterPro" id="IPR036390">
    <property type="entry name" value="WH_DNA-bd_sf"/>
</dbReference>
<keyword evidence="7" id="KW-1185">Reference proteome</keyword>
<dbReference type="Gene3D" id="3.40.190.10">
    <property type="entry name" value="Periplasmic binding protein-like II"/>
    <property type="match status" value="2"/>
</dbReference>
<dbReference type="PANTHER" id="PTHR30346">
    <property type="entry name" value="TRANSCRIPTIONAL DUAL REGULATOR HCAR-RELATED"/>
    <property type="match status" value="1"/>
</dbReference>
<dbReference type="PRINTS" id="PR00039">
    <property type="entry name" value="HTHLYSR"/>
</dbReference>
<dbReference type="Pfam" id="PF00126">
    <property type="entry name" value="HTH_1"/>
    <property type="match status" value="1"/>
</dbReference>
<organism evidence="6 7">
    <name type="scientific">Acetobacter oeni</name>
    <dbReference type="NCBI Taxonomy" id="304077"/>
    <lineage>
        <taxon>Bacteria</taxon>
        <taxon>Pseudomonadati</taxon>
        <taxon>Pseudomonadota</taxon>
        <taxon>Alphaproteobacteria</taxon>
        <taxon>Acetobacterales</taxon>
        <taxon>Acetobacteraceae</taxon>
        <taxon>Acetobacter</taxon>
    </lineage>
</organism>
<dbReference type="SUPFAM" id="SSF46785">
    <property type="entry name" value="Winged helix' DNA-binding domain"/>
    <property type="match status" value="1"/>
</dbReference>
<protein>
    <submittedName>
        <fullName evidence="6">LysR family transcriptional regulator</fullName>
    </submittedName>
</protein>
<dbReference type="GO" id="GO:0003677">
    <property type="term" value="F:DNA binding"/>
    <property type="evidence" value="ECO:0007669"/>
    <property type="project" value="UniProtKB-KW"/>
</dbReference>
<dbReference type="InterPro" id="IPR005119">
    <property type="entry name" value="LysR_subst-bd"/>
</dbReference>
<dbReference type="GO" id="GO:0003700">
    <property type="term" value="F:DNA-binding transcription factor activity"/>
    <property type="evidence" value="ECO:0007669"/>
    <property type="project" value="InterPro"/>
</dbReference>
<dbReference type="EMBL" id="BJYG01000079">
    <property type="protein sequence ID" value="GEN65207.1"/>
    <property type="molecule type" value="Genomic_DNA"/>
</dbReference>
<name>A0A511XQI7_9PROT</name>
<comment type="caution">
    <text evidence="6">The sequence shown here is derived from an EMBL/GenBank/DDBJ whole genome shotgun (WGS) entry which is preliminary data.</text>
</comment>
<evidence type="ECO:0000256" key="2">
    <source>
        <dbReference type="ARBA" id="ARBA00023015"/>
    </source>
</evidence>
<evidence type="ECO:0000313" key="7">
    <source>
        <dbReference type="Proteomes" id="UP000321746"/>
    </source>
</evidence>
<evidence type="ECO:0000256" key="1">
    <source>
        <dbReference type="ARBA" id="ARBA00009437"/>
    </source>
</evidence>
<keyword evidence="3" id="KW-0238">DNA-binding</keyword>
<dbReference type="SUPFAM" id="SSF53850">
    <property type="entry name" value="Periplasmic binding protein-like II"/>
    <property type="match status" value="1"/>
</dbReference>
<proteinExistence type="inferred from homology"/>
<gene>
    <name evidence="6" type="ORF">AOE01nite_34310</name>
</gene>
<dbReference type="PROSITE" id="PS50931">
    <property type="entry name" value="HTH_LYSR"/>
    <property type="match status" value="1"/>
</dbReference>
<dbReference type="RefSeq" id="WP_146892790.1">
    <property type="nucleotide sequence ID" value="NZ_BJYG01000079.1"/>
</dbReference>
<evidence type="ECO:0000259" key="5">
    <source>
        <dbReference type="PROSITE" id="PS50931"/>
    </source>
</evidence>
<keyword evidence="4" id="KW-0804">Transcription</keyword>
<sequence length="306" mass="33860">MRFTLRQIEYFVAAADAGSITLASQVINISQPSISAAIAHLEDIFRLSLFLRHHAQGLSLTDDGRRFLAEARILLSQAQKLDSTARTIVEQISGPLSVGCMTTIYPLLVPYLFQKFSNCYPAVELNIVPGHHSELIEKLRRGEVSAILCYDLDSQFELDFKPLATLPPYALVAASHRLARRRTVSLAELCERDSLFLLDLPISRDYFLDMFRETGIQPEIGGQYQNLDVVRSLVARGTGFSLLNVRPRNKSALDGRPLSYVPLKGTGRSLIYGTARLAGVHPTAKLSAFLEFCNELLAGKPLPGTD</sequence>
<accession>A0A511XQI7</accession>
<feature type="domain" description="HTH lysR-type" evidence="5">
    <location>
        <begin position="3"/>
        <end position="61"/>
    </location>
</feature>
<comment type="similarity">
    <text evidence="1">Belongs to the LysR transcriptional regulatory family.</text>
</comment>